<name>A0ABY4C6B0_9BACT</name>
<evidence type="ECO:0000313" key="1">
    <source>
        <dbReference type="EMBL" id="UOF00501.1"/>
    </source>
</evidence>
<gene>
    <name evidence="1" type="ORF">MNR06_12410</name>
</gene>
<keyword evidence="2" id="KW-1185">Reference proteome</keyword>
<dbReference type="Proteomes" id="UP000830116">
    <property type="component" value="Chromosome"/>
</dbReference>
<reference evidence="1" key="1">
    <citation type="submission" date="2022-03" db="EMBL/GenBank/DDBJ databases">
        <title>Genome Identification and Characterization of new species Bdellovibrio reynosense LBG001 sp. nov. from a Mexico soil sample.</title>
        <authorList>
            <person name="Camilli A."/>
            <person name="Ajao Y."/>
            <person name="Guo X."/>
        </authorList>
    </citation>
    <scope>NUCLEOTIDE SEQUENCE</scope>
    <source>
        <strain evidence="1">LBG001</strain>
    </source>
</reference>
<dbReference type="EMBL" id="CP093442">
    <property type="protein sequence ID" value="UOF00501.1"/>
    <property type="molecule type" value="Genomic_DNA"/>
</dbReference>
<sequence>MPYILSPPITSKMPGMWMEGTPYEKEELYSIQPGKLPPVNYDKHILKSHSLTHAEAQLHVVENGHGIDHYFKNPGYYFGRTIVVRLPGNNYKEVATGNGIYHWEVSKQELEENLNRVLAIVGGECTKLILTSQFYPLNEEGFHDPNYVLTLSVEAAQYLIGLEGFNLYGTSWKSSDFKPGSPDRPIHKILLEKAAIFELLDLKNVPEGEYFFVGFPLRIQGASESPACPALFTKEETKF</sequence>
<evidence type="ECO:0000313" key="2">
    <source>
        <dbReference type="Proteomes" id="UP000830116"/>
    </source>
</evidence>
<dbReference type="InterPro" id="IPR037175">
    <property type="entry name" value="KFase_sf"/>
</dbReference>
<proteinExistence type="predicted"/>
<evidence type="ECO:0008006" key="3">
    <source>
        <dbReference type="Google" id="ProtNLM"/>
    </source>
</evidence>
<organism evidence="1 2">
    <name type="scientific">Bdellovibrio reynosensis</name>
    <dbReference type="NCBI Taxonomy" id="2835041"/>
    <lineage>
        <taxon>Bacteria</taxon>
        <taxon>Pseudomonadati</taxon>
        <taxon>Bdellovibrionota</taxon>
        <taxon>Bdellovibrionia</taxon>
        <taxon>Bdellovibrionales</taxon>
        <taxon>Pseudobdellovibrionaceae</taxon>
        <taxon>Bdellovibrio</taxon>
    </lineage>
</organism>
<dbReference type="SUPFAM" id="SSF102198">
    <property type="entry name" value="Putative cyclase"/>
    <property type="match status" value="1"/>
</dbReference>
<dbReference type="Gene3D" id="3.50.30.50">
    <property type="entry name" value="Putative cyclase"/>
    <property type="match status" value="1"/>
</dbReference>
<protein>
    <recommendedName>
        <fullName evidence="3">Cyclase family protein</fullName>
    </recommendedName>
</protein>
<dbReference type="RefSeq" id="WP_243536528.1">
    <property type="nucleotide sequence ID" value="NZ_CP093442.1"/>
</dbReference>
<accession>A0ABY4C6B0</accession>